<name>A0A421B6J4_9PSEU</name>
<keyword evidence="1" id="KW-0812">Transmembrane</keyword>
<accession>A0A421B6J4</accession>
<evidence type="ECO:0000313" key="3">
    <source>
        <dbReference type="Proteomes" id="UP000282454"/>
    </source>
</evidence>
<dbReference type="InterPro" id="IPR001646">
    <property type="entry name" value="5peptide_repeat"/>
</dbReference>
<evidence type="ECO:0000313" key="2">
    <source>
        <dbReference type="EMBL" id="RLK60116.1"/>
    </source>
</evidence>
<gene>
    <name evidence="2" type="ORF">CLV68_0613</name>
</gene>
<keyword evidence="3" id="KW-1185">Reference proteome</keyword>
<reference evidence="2 3" key="1">
    <citation type="submission" date="2018-10" db="EMBL/GenBank/DDBJ databases">
        <title>Genomic Encyclopedia of Archaeal and Bacterial Type Strains, Phase II (KMG-II): from individual species to whole genera.</title>
        <authorList>
            <person name="Goeker M."/>
        </authorList>
    </citation>
    <scope>NUCLEOTIDE SEQUENCE [LARGE SCALE GENOMIC DNA]</scope>
    <source>
        <strain evidence="2 3">DSM 45657</strain>
    </source>
</reference>
<evidence type="ECO:0000256" key="1">
    <source>
        <dbReference type="SAM" id="Phobius"/>
    </source>
</evidence>
<organism evidence="2 3">
    <name type="scientific">Actinokineospora cianjurensis</name>
    <dbReference type="NCBI Taxonomy" id="585224"/>
    <lineage>
        <taxon>Bacteria</taxon>
        <taxon>Bacillati</taxon>
        <taxon>Actinomycetota</taxon>
        <taxon>Actinomycetes</taxon>
        <taxon>Pseudonocardiales</taxon>
        <taxon>Pseudonocardiaceae</taxon>
        <taxon>Actinokineospora</taxon>
    </lineage>
</organism>
<sequence>MKPPSKRVVAAVLVGVVVALGGLLTLLWLLVDGTSAQAPTQLELVRIALTVLLGTGGLFGLYLAYRRQRSTEIALQQKQQALIGFNLDRCVIGTAYFTEATFIGDALFRGTTFADDVWFNRATFADDVLFFDATFTSAAWFDKTSFVKHGVVRQGRLLGQGLVRRCHLHQSRGLRRRRAADRDPHGQR</sequence>
<protein>
    <submittedName>
        <fullName evidence="2">Pentapeptide repeat protein</fullName>
    </submittedName>
</protein>
<dbReference type="Pfam" id="PF13576">
    <property type="entry name" value="Pentapeptide_3"/>
    <property type="match status" value="1"/>
</dbReference>
<feature type="transmembrane region" description="Helical" evidence="1">
    <location>
        <begin position="7"/>
        <end position="31"/>
    </location>
</feature>
<proteinExistence type="predicted"/>
<dbReference type="Proteomes" id="UP000282454">
    <property type="component" value="Unassembled WGS sequence"/>
</dbReference>
<dbReference type="AlphaFoldDB" id="A0A421B6J4"/>
<dbReference type="EMBL" id="RCDD01000001">
    <property type="protein sequence ID" value="RLK60116.1"/>
    <property type="molecule type" value="Genomic_DNA"/>
</dbReference>
<keyword evidence="1" id="KW-1133">Transmembrane helix</keyword>
<keyword evidence="1" id="KW-0472">Membrane</keyword>
<comment type="caution">
    <text evidence="2">The sequence shown here is derived from an EMBL/GenBank/DDBJ whole genome shotgun (WGS) entry which is preliminary data.</text>
</comment>
<feature type="transmembrane region" description="Helical" evidence="1">
    <location>
        <begin position="43"/>
        <end position="65"/>
    </location>
</feature>